<keyword evidence="4" id="KW-1185">Reference proteome</keyword>
<organism evidence="3 4">
    <name type="scientific">Gymnopilus junonius</name>
    <name type="common">Spectacular rustgill mushroom</name>
    <name type="synonym">Gymnopilus spectabilis subsp. junonius</name>
    <dbReference type="NCBI Taxonomy" id="109634"/>
    <lineage>
        <taxon>Eukaryota</taxon>
        <taxon>Fungi</taxon>
        <taxon>Dikarya</taxon>
        <taxon>Basidiomycota</taxon>
        <taxon>Agaricomycotina</taxon>
        <taxon>Agaricomycetes</taxon>
        <taxon>Agaricomycetidae</taxon>
        <taxon>Agaricales</taxon>
        <taxon>Agaricineae</taxon>
        <taxon>Hymenogastraceae</taxon>
        <taxon>Gymnopilus</taxon>
    </lineage>
</organism>
<dbReference type="EMBL" id="JADNYJ010000163">
    <property type="protein sequence ID" value="KAF8878036.1"/>
    <property type="molecule type" value="Genomic_DNA"/>
</dbReference>
<reference evidence="3" key="1">
    <citation type="submission" date="2020-11" db="EMBL/GenBank/DDBJ databases">
        <authorList>
            <consortium name="DOE Joint Genome Institute"/>
            <person name="Ahrendt S."/>
            <person name="Riley R."/>
            <person name="Andreopoulos W."/>
            <person name="LaButti K."/>
            <person name="Pangilinan J."/>
            <person name="Ruiz-duenas F.J."/>
            <person name="Barrasa J.M."/>
            <person name="Sanchez-Garcia M."/>
            <person name="Camarero S."/>
            <person name="Miyauchi S."/>
            <person name="Serrano A."/>
            <person name="Linde D."/>
            <person name="Babiker R."/>
            <person name="Drula E."/>
            <person name="Ayuso-Fernandez I."/>
            <person name="Pacheco R."/>
            <person name="Padilla G."/>
            <person name="Ferreira P."/>
            <person name="Barriuso J."/>
            <person name="Kellner H."/>
            <person name="Castanera R."/>
            <person name="Alfaro M."/>
            <person name="Ramirez L."/>
            <person name="Pisabarro A.G."/>
            <person name="Kuo A."/>
            <person name="Tritt A."/>
            <person name="Lipzen A."/>
            <person name="He G."/>
            <person name="Yan M."/>
            <person name="Ng V."/>
            <person name="Cullen D."/>
            <person name="Martin F."/>
            <person name="Rosso M.-N."/>
            <person name="Henrissat B."/>
            <person name="Hibbett D."/>
            <person name="Martinez A.T."/>
            <person name="Grigoriev I.V."/>
        </authorList>
    </citation>
    <scope>NUCLEOTIDE SEQUENCE</scope>
    <source>
        <strain evidence="3">AH 44721</strain>
    </source>
</reference>
<proteinExistence type="predicted"/>
<dbReference type="OrthoDB" id="3149508at2759"/>
<dbReference type="Proteomes" id="UP000724874">
    <property type="component" value="Unassembled WGS sequence"/>
</dbReference>
<evidence type="ECO:0000313" key="3">
    <source>
        <dbReference type="EMBL" id="KAF8878036.1"/>
    </source>
</evidence>
<feature type="domain" description="CxC2-like cysteine cluster KDZ transposase-associated" evidence="2">
    <location>
        <begin position="169"/>
        <end position="271"/>
    </location>
</feature>
<name>A0A9P5NC27_GYMJU</name>
<sequence>MIRRLRAELAATKEELGDSIHHYSDTRYVQECSITGSSIITKKTPLPQPAPPIKFDTAIPIPSSDSEDEAPSDARTRRAEVLEGFEREMPRFLDIILSQESDPAIGQACPFCTHLGARRTTRCYDCDHPLSCSECFISAHRHNCMHWAEVWDEHQGFFVRKDISKLRPGGYALHLGHSSETCPMPDSDSDLFFIVVHVNGIHNTKIRFCHCPGAGDRVAQLLHHRLFPATLDRPETAFTFQLLHNFHLHHLESKATKYDYMGALQRLTDNTFTNEISDLYPQFRVVTQIWTILAMTKCLGQAHGIDAVLPHCPPGNLIVYCPVCPEPRFNMLPNWEHTPPRFRHLIQLQLTLDGNFHLNRYIKNTDPHDASLFRGRAYFPEDGSYQDYVKKVVLASKSDKYNCGHLEVLRKQNATKKFKNMAVTGKVSERFANTDAALAHALRQILCVESFEWNERTIKAILDILISYDVSCAYSVHILERFLKTAQLSDVSDVIWAARWLIPLVHVQNHKDDCMYCFSSAYTPNAGHFHGETAEHFWPTGNQLGGQTRQMNAGHCHDTLIDHFGDWNYKKSVNLPNALYNDLIHVKELLISSLIYSKVFLLNTRPWCLSGTLQIAHGGMVIRTEFVASIGTTNRKFRLAPPVVNEKLALLSKSEVHFIHEGLLIRLAQLDVKAKVLFYKKENSDSLKMDIENACLHLRSRISKWRATQKHVLPRVGDLVADQSKSSRFATKPEEEHLFLPSDLLESDRLSLVPLMLCECECQLLEGQAFDLLRALRMIIKTLTNQDAHINEYNSTWKALIDLGGISEDDPLLRPLTKQDTYMKRTNIKHQVGDTYHHDGLMATSKCFDNWNTGYQASKTSVNILRERRNLRRRSSEDHSKHSDCSGGEETIRGKTKPREGLAVANSTIFAINPDELRERLEEGDRVQWYHAEAEVEPYSSKWNELAGLHEGGKAAYATKTSARFRERAAHAQHLLVSAGYQHLLKMDGLDVVKHFDETHSSTEYTIPELQPGYVPHEAKPEDGSMVENSEYNAVYLFFR</sequence>
<dbReference type="AlphaFoldDB" id="A0A9P5NC27"/>
<dbReference type="InterPro" id="IPR040521">
    <property type="entry name" value="KDZ"/>
</dbReference>
<gene>
    <name evidence="3" type="ORF">CPB84DRAFT_1852501</name>
</gene>
<comment type="caution">
    <text evidence="3">The sequence shown here is derived from an EMBL/GenBank/DDBJ whole genome shotgun (WGS) entry which is preliminary data.</text>
</comment>
<protein>
    <recommendedName>
        <fullName evidence="2">CxC2-like cysteine cluster KDZ transposase-associated domain-containing protein</fullName>
    </recommendedName>
</protein>
<dbReference type="Pfam" id="PF18758">
    <property type="entry name" value="KDZ"/>
    <property type="match status" value="1"/>
</dbReference>
<evidence type="ECO:0000313" key="4">
    <source>
        <dbReference type="Proteomes" id="UP000724874"/>
    </source>
</evidence>
<feature type="region of interest" description="Disordered" evidence="1">
    <location>
        <begin position="41"/>
        <end position="76"/>
    </location>
</feature>
<dbReference type="InterPro" id="IPR041457">
    <property type="entry name" value="CxC2_KDZ-assoc"/>
</dbReference>
<accession>A0A9P5NC27</accession>
<dbReference type="Pfam" id="PF18803">
    <property type="entry name" value="CxC2"/>
    <property type="match status" value="1"/>
</dbReference>
<evidence type="ECO:0000259" key="2">
    <source>
        <dbReference type="Pfam" id="PF18803"/>
    </source>
</evidence>
<feature type="compositionally biased region" description="Basic and acidic residues" evidence="1">
    <location>
        <begin position="874"/>
        <end position="894"/>
    </location>
</feature>
<evidence type="ECO:0000256" key="1">
    <source>
        <dbReference type="SAM" id="MobiDB-lite"/>
    </source>
</evidence>
<feature type="region of interest" description="Disordered" evidence="1">
    <location>
        <begin position="869"/>
        <end position="894"/>
    </location>
</feature>